<comment type="caution">
    <text evidence="4">The sequence shown here is derived from an EMBL/GenBank/DDBJ whole genome shotgun (WGS) entry which is preliminary data.</text>
</comment>
<dbReference type="InterPro" id="IPR000644">
    <property type="entry name" value="CBS_dom"/>
</dbReference>
<organism evidence="4 5">
    <name type="scientific">Halogeometricum luteum</name>
    <dbReference type="NCBI Taxonomy" id="2950537"/>
    <lineage>
        <taxon>Archaea</taxon>
        <taxon>Methanobacteriati</taxon>
        <taxon>Methanobacteriota</taxon>
        <taxon>Stenosarchaea group</taxon>
        <taxon>Halobacteria</taxon>
        <taxon>Halobacteriales</taxon>
        <taxon>Haloferacaceae</taxon>
        <taxon>Halogeometricum</taxon>
    </lineage>
</organism>
<dbReference type="RefSeq" id="WP_310926890.1">
    <property type="nucleotide sequence ID" value="NZ_JAMQOQ010000001.1"/>
</dbReference>
<sequence length="138" mass="14591">MQVRQIMSSPVVTVDAGATLRDAVGEMLERGVGSVIVVDAGPVGIVTRTDALREAYRGDGSLSTVPVSRAMSRDLVTTTGKASVTSAVEEMKRRGVKRLPVRDGVELVGVVTVTDVAEHQPQAVNEVRRHLGSGGWRG</sequence>
<accession>A0ABU2FWY8</accession>
<dbReference type="Gene3D" id="3.10.580.10">
    <property type="entry name" value="CBS-domain"/>
    <property type="match status" value="1"/>
</dbReference>
<evidence type="ECO:0000256" key="2">
    <source>
        <dbReference type="PROSITE-ProRule" id="PRU00703"/>
    </source>
</evidence>
<reference evidence="4 5" key="1">
    <citation type="submission" date="2022-06" db="EMBL/GenBank/DDBJ databases">
        <title>Halogeometricum sp. a new haloarchaeum isolate from saline soil.</title>
        <authorList>
            <person name="Strakova D."/>
            <person name="Galisteo C."/>
            <person name="Sanchez-Porro C."/>
            <person name="Ventosa A."/>
        </authorList>
    </citation>
    <scope>NUCLEOTIDE SEQUENCE [LARGE SCALE GENOMIC DNA]</scope>
    <source>
        <strain evidence="5">S3BR25-2</strain>
    </source>
</reference>
<evidence type="ECO:0000256" key="1">
    <source>
        <dbReference type="ARBA" id="ARBA00023122"/>
    </source>
</evidence>
<name>A0ABU2FWY8_9EURY</name>
<proteinExistence type="predicted"/>
<gene>
    <name evidence="4" type="ORF">NDI79_02595</name>
</gene>
<dbReference type="PROSITE" id="PS51371">
    <property type="entry name" value="CBS"/>
    <property type="match status" value="2"/>
</dbReference>
<dbReference type="PANTHER" id="PTHR43080">
    <property type="entry name" value="CBS DOMAIN-CONTAINING PROTEIN CBSX3, MITOCHONDRIAL"/>
    <property type="match status" value="1"/>
</dbReference>
<evidence type="ECO:0000259" key="3">
    <source>
        <dbReference type="PROSITE" id="PS51371"/>
    </source>
</evidence>
<keyword evidence="5" id="KW-1185">Reference proteome</keyword>
<dbReference type="InterPro" id="IPR051257">
    <property type="entry name" value="Diverse_CBS-Domain"/>
</dbReference>
<protein>
    <submittedName>
        <fullName evidence="4">CBS domain-containing protein</fullName>
    </submittedName>
</protein>
<dbReference type="Proteomes" id="UP001254813">
    <property type="component" value="Unassembled WGS sequence"/>
</dbReference>
<dbReference type="Pfam" id="PF00571">
    <property type="entry name" value="CBS"/>
    <property type="match status" value="2"/>
</dbReference>
<evidence type="ECO:0000313" key="5">
    <source>
        <dbReference type="Proteomes" id="UP001254813"/>
    </source>
</evidence>
<evidence type="ECO:0000313" key="4">
    <source>
        <dbReference type="EMBL" id="MDS0293058.1"/>
    </source>
</evidence>
<dbReference type="PANTHER" id="PTHR43080:SF2">
    <property type="entry name" value="CBS DOMAIN-CONTAINING PROTEIN"/>
    <property type="match status" value="1"/>
</dbReference>
<dbReference type="InterPro" id="IPR046342">
    <property type="entry name" value="CBS_dom_sf"/>
</dbReference>
<dbReference type="SUPFAM" id="SSF54631">
    <property type="entry name" value="CBS-domain pair"/>
    <property type="match status" value="1"/>
</dbReference>
<keyword evidence="1 2" id="KW-0129">CBS domain</keyword>
<feature type="domain" description="CBS" evidence="3">
    <location>
        <begin position="7"/>
        <end position="62"/>
    </location>
</feature>
<feature type="domain" description="CBS" evidence="3">
    <location>
        <begin position="71"/>
        <end position="127"/>
    </location>
</feature>
<dbReference type="EMBL" id="JAMQOQ010000001">
    <property type="protein sequence ID" value="MDS0293058.1"/>
    <property type="molecule type" value="Genomic_DNA"/>
</dbReference>
<dbReference type="SMART" id="SM00116">
    <property type="entry name" value="CBS"/>
    <property type="match status" value="2"/>
</dbReference>